<evidence type="ECO:0000313" key="3">
    <source>
        <dbReference type="EMBL" id="MEK8049306.1"/>
    </source>
</evidence>
<proteinExistence type="predicted"/>
<keyword evidence="4" id="KW-1185">Reference proteome</keyword>
<feature type="region of interest" description="Disordered" evidence="1">
    <location>
        <begin position="1"/>
        <end position="28"/>
    </location>
</feature>
<dbReference type="EMBL" id="JBBUTH010000001">
    <property type="protein sequence ID" value="MEK8049306.1"/>
    <property type="molecule type" value="Genomic_DNA"/>
</dbReference>
<evidence type="ECO:0000256" key="1">
    <source>
        <dbReference type="SAM" id="MobiDB-lite"/>
    </source>
</evidence>
<keyword evidence="2" id="KW-1133">Transmembrane helix</keyword>
<keyword evidence="2" id="KW-0472">Membrane</keyword>
<evidence type="ECO:0000256" key="2">
    <source>
        <dbReference type="SAM" id="Phobius"/>
    </source>
</evidence>
<accession>A0ABU9CEI4</accession>
<comment type="caution">
    <text evidence="3">The sequence shown here is derived from an EMBL/GenBank/DDBJ whole genome shotgun (WGS) entry which is preliminary data.</text>
</comment>
<feature type="transmembrane region" description="Helical" evidence="2">
    <location>
        <begin position="169"/>
        <end position="190"/>
    </location>
</feature>
<feature type="transmembrane region" description="Helical" evidence="2">
    <location>
        <begin position="41"/>
        <end position="64"/>
    </location>
</feature>
<name>A0ABU9CEI4_9BURK</name>
<keyword evidence="2" id="KW-0812">Transmembrane</keyword>
<evidence type="ECO:0000313" key="4">
    <source>
        <dbReference type="Proteomes" id="UP001365405"/>
    </source>
</evidence>
<gene>
    <name evidence="3" type="ORF">AACH10_03550</name>
</gene>
<reference evidence="3 4" key="1">
    <citation type="submission" date="2024-04" db="EMBL/GenBank/DDBJ databases">
        <title>Novel species of the genus Ideonella isolated from streams.</title>
        <authorList>
            <person name="Lu H."/>
        </authorList>
    </citation>
    <scope>NUCLEOTIDE SEQUENCE [LARGE SCALE GENOMIC DNA]</scope>
    <source>
        <strain evidence="3 4">DXS22W</strain>
    </source>
</reference>
<dbReference type="RefSeq" id="WP_341408976.1">
    <property type="nucleotide sequence ID" value="NZ_JBBUTH010000001.1"/>
</dbReference>
<feature type="transmembrane region" description="Helical" evidence="2">
    <location>
        <begin position="235"/>
        <end position="256"/>
    </location>
</feature>
<sequence length="459" mass="49372">MSHDLHDDDNDTLLPAESKAPGTASAKPADSTLRVRRLSRLYGLLIWLPLVAVALGAVGAWHFVHTSFASNPVLNGVILSVAVWGAVAMFGHVRVAYREDRVFSSGIAWLRKGAWSNEPDPRLGPGAYVLGMLERLEKLGLGHQVYVQSAAMEPELEALEHHLQKRQELSNFLVGLMVGLGLLGTFIGLLETLLATSELIGSIAHSVGGGGGGMESEFAKIIGGLQKPLAAMGTAFSASMFGLVGSIMLGFQAVIVNKTMASLIDQIREEVLSLAEKSKVNANVEITERYLATLMADMLEQHRQSQERLSEVARQIAELTPQVTQAATSSVQLAGAVRSQHEALDRTTAAVGQVRDVVPLIGELAQGTALGLNEASQTREDVAQIVRHIPDQAAMNADLRQALTAMAALREQVEQCHTANLELTVEVRHQGAALKRMDAVLWNTEKRSMRDALTADPAN</sequence>
<feature type="transmembrane region" description="Helical" evidence="2">
    <location>
        <begin position="76"/>
        <end position="97"/>
    </location>
</feature>
<protein>
    <recommendedName>
        <fullName evidence="5">Biopolymer transporter ExbB</fullName>
    </recommendedName>
</protein>
<dbReference type="Proteomes" id="UP001365405">
    <property type="component" value="Unassembled WGS sequence"/>
</dbReference>
<organism evidence="3 4">
    <name type="scientific">Pseudaquabacterium inlustre</name>
    <dbReference type="NCBI Taxonomy" id="2984192"/>
    <lineage>
        <taxon>Bacteria</taxon>
        <taxon>Pseudomonadati</taxon>
        <taxon>Pseudomonadota</taxon>
        <taxon>Betaproteobacteria</taxon>
        <taxon>Burkholderiales</taxon>
        <taxon>Sphaerotilaceae</taxon>
        <taxon>Pseudaquabacterium</taxon>
    </lineage>
</organism>
<evidence type="ECO:0008006" key="5">
    <source>
        <dbReference type="Google" id="ProtNLM"/>
    </source>
</evidence>